<name>A0A4S8LBW7_DENBC</name>
<keyword evidence="1" id="KW-0472">Membrane</keyword>
<evidence type="ECO:0000313" key="3">
    <source>
        <dbReference type="Proteomes" id="UP000297245"/>
    </source>
</evidence>
<gene>
    <name evidence="2" type="ORF">K435DRAFT_805158</name>
</gene>
<accession>A0A4S8LBW7</accession>
<keyword evidence="3" id="KW-1185">Reference proteome</keyword>
<sequence length="259" mass="29165">MSDINAALGGVIIGTFTGFLTLATVLSSETITLAHWGYLWGVTHYGVTVVFLAVASITFIVQCVYAWRLWIISLQRNFWLPSLIAFLAVITYCGVFYYLDIKLRTRQVKTYFKAVFTLRRRLRAIIIRTVECNLWSLFAQVGIAVLSMRTGGFYFLIFGATIGKVYTFSLIVSLNARPNDESSESSYRNPAQESEVESLPLSVILREARTEPDLTPKSLDSVAQEPPFLYPVCRGGVQIETIRLRGKGFWRSLIRNAGH</sequence>
<feature type="transmembrane region" description="Helical" evidence="1">
    <location>
        <begin position="152"/>
        <end position="174"/>
    </location>
</feature>
<evidence type="ECO:0000256" key="1">
    <source>
        <dbReference type="SAM" id="Phobius"/>
    </source>
</evidence>
<organism evidence="2 3">
    <name type="scientific">Dendrothele bispora (strain CBS 962.96)</name>
    <dbReference type="NCBI Taxonomy" id="1314807"/>
    <lineage>
        <taxon>Eukaryota</taxon>
        <taxon>Fungi</taxon>
        <taxon>Dikarya</taxon>
        <taxon>Basidiomycota</taxon>
        <taxon>Agaricomycotina</taxon>
        <taxon>Agaricomycetes</taxon>
        <taxon>Agaricomycetidae</taxon>
        <taxon>Agaricales</taxon>
        <taxon>Agaricales incertae sedis</taxon>
        <taxon>Dendrothele</taxon>
    </lineage>
</organism>
<dbReference type="OrthoDB" id="2907833at2759"/>
<keyword evidence="1" id="KW-0812">Transmembrane</keyword>
<reference evidence="2 3" key="1">
    <citation type="journal article" date="2019" name="Nat. Ecol. Evol.">
        <title>Megaphylogeny resolves global patterns of mushroom evolution.</title>
        <authorList>
            <person name="Varga T."/>
            <person name="Krizsan K."/>
            <person name="Foldi C."/>
            <person name="Dima B."/>
            <person name="Sanchez-Garcia M."/>
            <person name="Sanchez-Ramirez S."/>
            <person name="Szollosi G.J."/>
            <person name="Szarkandi J.G."/>
            <person name="Papp V."/>
            <person name="Albert L."/>
            <person name="Andreopoulos W."/>
            <person name="Angelini C."/>
            <person name="Antonin V."/>
            <person name="Barry K.W."/>
            <person name="Bougher N.L."/>
            <person name="Buchanan P."/>
            <person name="Buyck B."/>
            <person name="Bense V."/>
            <person name="Catcheside P."/>
            <person name="Chovatia M."/>
            <person name="Cooper J."/>
            <person name="Damon W."/>
            <person name="Desjardin D."/>
            <person name="Finy P."/>
            <person name="Geml J."/>
            <person name="Haridas S."/>
            <person name="Hughes K."/>
            <person name="Justo A."/>
            <person name="Karasinski D."/>
            <person name="Kautmanova I."/>
            <person name="Kiss B."/>
            <person name="Kocsube S."/>
            <person name="Kotiranta H."/>
            <person name="LaButti K.M."/>
            <person name="Lechner B.E."/>
            <person name="Liimatainen K."/>
            <person name="Lipzen A."/>
            <person name="Lukacs Z."/>
            <person name="Mihaltcheva S."/>
            <person name="Morgado L.N."/>
            <person name="Niskanen T."/>
            <person name="Noordeloos M.E."/>
            <person name="Ohm R.A."/>
            <person name="Ortiz-Santana B."/>
            <person name="Ovrebo C."/>
            <person name="Racz N."/>
            <person name="Riley R."/>
            <person name="Savchenko A."/>
            <person name="Shiryaev A."/>
            <person name="Soop K."/>
            <person name="Spirin V."/>
            <person name="Szebenyi C."/>
            <person name="Tomsovsky M."/>
            <person name="Tulloss R.E."/>
            <person name="Uehling J."/>
            <person name="Grigoriev I.V."/>
            <person name="Vagvolgyi C."/>
            <person name="Papp T."/>
            <person name="Martin F.M."/>
            <person name="Miettinen O."/>
            <person name="Hibbett D.S."/>
            <person name="Nagy L.G."/>
        </authorList>
    </citation>
    <scope>NUCLEOTIDE SEQUENCE [LARGE SCALE GENOMIC DNA]</scope>
    <source>
        <strain evidence="2 3">CBS 962.96</strain>
    </source>
</reference>
<feature type="transmembrane region" description="Helical" evidence="1">
    <location>
        <begin position="125"/>
        <end position="146"/>
    </location>
</feature>
<proteinExistence type="predicted"/>
<dbReference type="EMBL" id="ML179501">
    <property type="protein sequence ID" value="THU86357.1"/>
    <property type="molecule type" value="Genomic_DNA"/>
</dbReference>
<feature type="transmembrane region" description="Helical" evidence="1">
    <location>
        <begin position="38"/>
        <end position="67"/>
    </location>
</feature>
<dbReference type="AlphaFoldDB" id="A0A4S8LBW7"/>
<evidence type="ECO:0000313" key="2">
    <source>
        <dbReference type="EMBL" id="THU86357.1"/>
    </source>
</evidence>
<keyword evidence="1" id="KW-1133">Transmembrane helix</keyword>
<feature type="transmembrane region" description="Helical" evidence="1">
    <location>
        <begin position="6"/>
        <end position="26"/>
    </location>
</feature>
<protein>
    <submittedName>
        <fullName evidence="2">Uncharacterized protein</fullName>
    </submittedName>
</protein>
<dbReference type="Proteomes" id="UP000297245">
    <property type="component" value="Unassembled WGS sequence"/>
</dbReference>
<feature type="transmembrane region" description="Helical" evidence="1">
    <location>
        <begin position="79"/>
        <end position="99"/>
    </location>
</feature>